<dbReference type="AlphaFoldDB" id="A0A5J5CVI2"/>
<dbReference type="EMBL" id="VOFY01000013">
    <property type="protein sequence ID" value="KAA8586342.1"/>
    <property type="molecule type" value="Genomic_DNA"/>
</dbReference>
<comment type="caution">
    <text evidence="2">The sequence shown here is derived from an EMBL/GenBank/DDBJ whole genome shotgun (WGS) entry which is preliminary data.</text>
</comment>
<organism evidence="2 3">
    <name type="scientific">Etheostoma spectabile</name>
    <name type="common">orangethroat darter</name>
    <dbReference type="NCBI Taxonomy" id="54343"/>
    <lineage>
        <taxon>Eukaryota</taxon>
        <taxon>Metazoa</taxon>
        <taxon>Chordata</taxon>
        <taxon>Craniata</taxon>
        <taxon>Vertebrata</taxon>
        <taxon>Euteleostomi</taxon>
        <taxon>Actinopterygii</taxon>
        <taxon>Neopterygii</taxon>
        <taxon>Teleostei</taxon>
        <taxon>Neoteleostei</taxon>
        <taxon>Acanthomorphata</taxon>
        <taxon>Eupercaria</taxon>
        <taxon>Perciformes</taxon>
        <taxon>Percoidei</taxon>
        <taxon>Percidae</taxon>
        <taxon>Etheostomatinae</taxon>
        <taxon>Etheostoma</taxon>
    </lineage>
</organism>
<accession>A0A5J5CVI2</accession>
<keyword evidence="3" id="KW-1185">Reference proteome</keyword>
<dbReference type="Proteomes" id="UP000327493">
    <property type="component" value="Chromosome 13"/>
</dbReference>
<feature type="transmembrane region" description="Helical" evidence="1">
    <location>
        <begin position="132"/>
        <end position="159"/>
    </location>
</feature>
<sequence length="188" mass="20737">MLKVLQIRRTCAHILQQPTPTVVSEANRAEAEGRGRGASLLKGSCNFHSRVLLKLVLRPRLPSSPVRHSTPQLPARSAARRLAPPFHTTSSSLYPALGVDGGLLACLRGCVSSDLSEHLYSTNENCFGCLRILIIVVDMVSIFFNAFNSWVSISSLYHFQNYRITSKKQFLLSTRLSVVSVLQGSDLQ</sequence>
<gene>
    <name evidence="2" type="ORF">FQN60_000178</name>
</gene>
<evidence type="ECO:0000313" key="3">
    <source>
        <dbReference type="Proteomes" id="UP000327493"/>
    </source>
</evidence>
<evidence type="ECO:0000256" key="1">
    <source>
        <dbReference type="SAM" id="Phobius"/>
    </source>
</evidence>
<keyword evidence="1" id="KW-0472">Membrane</keyword>
<proteinExistence type="predicted"/>
<keyword evidence="1" id="KW-0812">Transmembrane</keyword>
<evidence type="ECO:0000313" key="2">
    <source>
        <dbReference type="EMBL" id="KAA8586342.1"/>
    </source>
</evidence>
<reference evidence="2 3" key="1">
    <citation type="submission" date="2019-08" db="EMBL/GenBank/DDBJ databases">
        <title>A chromosome-level genome assembly, high-density linkage maps, and genome scans reveal the genomic architecture of hybrid incompatibilities underlying speciation via character displacement in darters (Percidae: Etheostominae).</title>
        <authorList>
            <person name="Moran R.L."/>
            <person name="Catchen J.M."/>
            <person name="Fuller R.C."/>
        </authorList>
    </citation>
    <scope>NUCLEOTIDE SEQUENCE [LARGE SCALE GENOMIC DNA]</scope>
    <source>
        <strain evidence="2">EspeVRDwgs_2016</strain>
        <tissue evidence="2">Muscle</tissue>
    </source>
</reference>
<name>A0A5J5CVI2_9PERO</name>
<keyword evidence="1" id="KW-1133">Transmembrane helix</keyword>
<protein>
    <submittedName>
        <fullName evidence="2">Uncharacterized protein</fullName>
    </submittedName>
</protein>